<dbReference type="InterPro" id="IPR014880">
    <property type="entry name" value="SoxZ_dom"/>
</dbReference>
<comment type="caution">
    <text evidence="4">The sequence shown here is derived from an EMBL/GenBank/DDBJ whole genome shotgun (WGS) entry which is preliminary data.</text>
</comment>
<dbReference type="InterPro" id="IPR032711">
    <property type="entry name" value="SoxY"/>
</dbReference>
<dbReference type="Gene3D" id="2.60.40.10">
    <property type="entry name" value="Immunoglobulins"/>
    <property type="match status" value="1"/>
</dbReference>
<feature type="chain" id="PRO_5047344310" evidence="1">
    <location>
        <begin position="24"/>
        <end position="278"/>
    </location>
</feature>
<dbReference type="InterPro" id="IPR014756">
    <property type="entry name" value="Ig_E-set"/>
</dbReference>
<sequence length="278" mass="30540">MNTLRSLLLWCTLLLGLPGTGLAQQAAADDAEANATWQQVRKAMFQGRDITSPAPDVISIEAPDRAQDAAIVPLSIRTHIDQRAERYIEKLYLVIDNNPSPVGAVFHFTPASGRADIETRVRIEAYTHVRAIAQMNDGELFMTTRFVKASGGCSAPPGKDMTAALANLGKMRFRVEAAADGKVEAGKPALAQLMISHPNNSGLAMDQLTRLYTPAYFVRHIQVSYAGEPVLRAEVDFSISENPNFRFYFLPHAEGELKAEVIDTNDLRFESALKISPR</sequence>
<proteinExistence type="predicted"/>
<keyword evidence="1" id="KW-0732">Signal</keyword>
<feature type="domain" description="Sulphur oxidation protein SoxZ" evidence="2">
    <location>
        <begin position="183"/>
        <end position="272"/>
    </location>
</feature>
<evidence type="ECO:0000256" key="1">
    <source>
        <dbReference type="SAM" id="SignalP"/>
    </source>
</evidence>
<dbReference type="EMBL" id="JBHTMC010000036">
    <property type="protein sequence ID" value="MFD1265721.1"/>
    <property type="molecule type" value="Genomic_DNA"/>
</dbReference>
<protein>
    <submittedName>
        <fullName evidence="4">Quinoprotein dehydrogenase-associated SoxYZ-like carrier</fullName>
    </submittedName>
</protein>
<dbReference type="Pfam" id="PF08770">
    <property type="entry name" value="SoxZ"/>
    <property type="match status" value="1"/>
</dbReference>
<dbReference type="Pfam" id="PF13501">
    <property type="entry name" value="SoxY"/>
    <property type="match status" value="1"/>
</dbReference>
<dbReference type="InterPro" id="IPR030831">
    <property type="entry name" value="Fuse-rel_SoxYZ"/>
</dbReference>
<name>A0ABW3WI35_9RHOO</name>
<organism evidence="4 5">
    <name type="scientific">Thauera mechernichensis</name>
    <dbReference type="NCBI Taxonomy" id="82788"/>
    <lineage>
        <taxon>Bacteria</taxon>
        <taxon>Pseudomonadati</taxon>
        <taxon>Pseudomonadota</taxon>
        <taxon>Betaproteobacteria</taxon>
        <taxon>Rhodocyclales</taxon>
        <taxon>Zoogloeaceae</taxon>
        <taxon>Thauera</taxon>
    </lineage>
</organism>
<evidence type="ECO:0000259" key="3">
    <source>
        <dbReference type="Pfam" id="PF13501"/>
    </source>
</evidence>
<dbReference type="SUPFAM" id="SSF81296">
    <property type="entry name" value="E set domains"/>
    <property type="match status" value="1"/>
</dbReference>
<gene>
    <name evidence="4" type="ORF">ACFQ4M_19265</name>
</gene>
<dbReference type="InterPro" id="IPR013783">
    <property type="entry name" value="Ig-like_fold"/>
</dbReference>
<dbReference type="Gene3D" id="2.60.40.2470">
    <property type="entry name" value="SoxY domain"/>
    <property type="match status" value="1"/>
</dbReference>
<evidence type="ECO:0000313" key="5">
    <source>
        <dbReference type="Proteomes" id="UP001597158"/>
    </source>
</evidence>
<evidence type="ECO:0000313" key="4">
    <source>
        <dbReference type="EMBL" id="MFD1265721.1"/>
    </source>
</evidence>
<keyword evidence="5" id="KW-1185">Reference proteome</keyword>
<evidence type="ECO:0000259" key="2">
    <source>
        <dbReference type="Pfam" id="PF08770"/>
    </source>
</evidence>
<dbReference type="InterPro" id="IPR038162">
    <property type="entry name" value="SoxY_sf"/>
</dbReference>
<feature type="signal peptide" evidence="1">
    <location>
        <begin position="1"/>
        <end position="23"/>
    </location>
</feature>
<dbReference type="RefSeq" id="WP_270069512.1">
    <property type="nucleotide sequence ID" value="NZ_JARQZE010000019.1"/>
</dbReference>
<reference evidence="5" key="1">
    <citation type="journal article" date="2019" name="Int. J. Syst. Evol. Microbiol.">
        <title>The Global Catalogue of Microorganisms (GCM) 10K type strain sequencing project: providing services to taxonomists for standard genome sequencing and annotation.</title>
        <authorList>
            <consortium name="The Broad Institute Genomics Platform"/>
            <consortium name="The Broad Institute Genome Sequencing Center for Infectious Disease"/>
            <person name="Wu L."/>
            <person name="Ma J."/>
        </authorList>
    </citation>
    <scope>NUCLEOTIDE SEQUENCE [LARGE SCALE GENOMIC DNA]</scope>
    <source>
        <strain evidence="5">CCUG 48884</strain>
    </source>
</reference>
<feature type="domain" description="Ig-like SoxY" evidence="3">
    <location>
        <begin position="42"/>
        <end position="153"/>
    </location>
</feature>
<dbReference type="Proteomes" id="UP001597158">
    <property type="component" value="Unassembled WGS sequence"/>
</dbReference>
<dbReference type="NCBIfam" id="TIGR04557">
    <property type="entry name" value="fuse_rel_SoxYZ"/>
    <property type="match status" value="1"/>
</dbReference>
<accession>A0ABW3WI35</accession>